<protein>
    <recommendedName>
        <fullName evidence="1">Type ISP restriction-modification enzyme LLaBIII C-terminal specificity domain-containing protein</fullName>
    </recommendedName>
</protein>
<accession>A0A1Z4V0I9</accession>
<dbReference type="InterPro" id="IPR041635">
    <property type="entry name" value="Type_ISP_LLaBIII_C"/>
</dbReference>
<dbReference type="EMBL" id="AP018316">
    <property type="protein sequence ID" value="BAZ85007.1"/>
    <property type="molecule type" value="Genomic_DNA"/>
</dbReference>
<gene>
    <name evidence="2" type="ORF">NIES806_12070</name>
</gene>
<keyword evidence="3" id="KW-1185">Reference proteome</keyword>
<reference evidence="2 3" key="1">
    <citation type="submission" date="2017-06" db="EMBL/GenBank/DDBJ databases">
        <title>Genome sequencing of cyanobaciteial culture collection at National Institute for Environmental Studies (NIES).</title>
        <authorList>
            <person name="Hirose Y."/>
            <person name="Shimura Y."/>
            <person name="Fujisawa T."/>
            <person name="Nakamura Y."/>
            <person name="Kawachi M."/>
        </authorList>
    </citation>
    <scope>NUCLEOTIDE SEQUENCE [LARGE SCALE GENOMIC DNA]</scope>
    <source>
        <strain evidence="2 3">NIES-806</strain>
    </source>
</reference>
<evidence type="ECO:0000313" key="2">
    <source>
        <dbReference type="EMBL" id="BAZ85007.1"/>
    </source>
</evidence>
<dbReference type="Pfam" id="PF18135">
    <property type="entry name" value="Type_ISP_C"/>
    <property type="match status" value="1"/>
</dbReference>
<name>A0A1Z4V0I9_9CYAN</name>
<sequence>MLCQKMCKINFILTSNQKLFHELAIKGEELVNLHLMKSDILNTLTTTYQSIEDYQVSDCK</sequence>
<feature type="domain" description="Type ISP restriction-modification enzyme LLaBIII C-terminal specificity" evidence="1">
    <location>
        <begin position="13"/>
        <end position="59"/>
    </location>
</feature>
<organism evidence="2 3">
    <name type="scientific">Dolichospermum compactum NIES-806</name>
    <dbReference type="NCBI Taxonomy" id="1973481"/>
    <lineage>
        <taxon>Bacteria</taxon>
        <taxon>Bacillati</taxon>
        <taxon>Cyanobacteriota</taxon>
        <taxon>Cyanophyceae</taxon>
        <taxon>Nostocales</taxon>
        <taxon>Aphanizomenonaceae</taxon>
        <taxon>Dolichospermum</taxon>
        <taxon>Dolichospermum compactum</taxon>
    </lineage>
</organism>
<dbReference type="AlphaFoldDB" id="A0A1Z4V0I9"/>
<dbReference type="Proteomes" id="UP000218702">
    <property type="component" value="Chromosome"/>
</dbReference>
<proteinExistence type="predicted"/>
<evidence type="ECO:0000313" key="3">
    <source>
        <dbReference type="Proteomes" id="UP000218702"/>
    </source>
</evidence>
<dbReference type="KEGG" id="dcm:NIES806_12070"/>
<evidence type="ECO:0000259" key="1">
    <source>
        <dbReference type="Pfam" id="PF18135"/>
    </source>
</evidence>